<dbReference type="STRING" id="405436.SAMN05444365_101710"/>
<evidence type="ECO:0000256" key="2">
    <source>
        <dbReference type="SAM" id="SignalP"/>
    </source>
</evidence>
<dbReference type="OrthoDB" id="3380373at2"/>
<protein>
    <recommendedName>
        <fullName evidence="5">Copper(I)-binding protein</fullName>
    </recommendedName>
</protein>
<keyword evidence="4" id="KW-1185">Reference proteome</keyword>
<organism evidence="3 4">
    <name type="scientific">Micromonospora pattaloongensis</name>
    <dbReference type="NCBI Taxonomy" id="405436"/>
    <lineage>
        <taxon>Bacteria</taxon>
        <taxon>Bacillati</taxon>
        <taxon>Actinomycetota</taxon>
        <taxon>Actinomycetes</taxon>
        <taxon>Micromonosporales</taxon>
        <taxon>Micromonosporaceae</taxon>
        <taxon>Micromonospora</taxon>
    </lineage>
</organism>
<name>A0A1H3H970_9ACTN</name>
<dbReference type="EMBL" id="FNPH01000001">
    <property type="protein sequence ID" value="SDY11324.1"/>
    <property type="molecule type" value="Genomic_DNA"/>
</dbReference>
<feature type="region of interest" description="Disordered" evidence="1">
    <location>
        <begin position="120"/>
        <end position="178"/>
    </location>
</feature>
<sequence length="254" mass="25065">MTRSIRGTRRAAVLLAGAAASALLLAGCGTGQLAETALKDSAVPGVNADSRDGAIQLRNLLVPYKDPKGYPAGSSAPISVALYNMTGSPITVRITTAPPQDPESKDSVLSGRSVSLVAAGAASPGASPGPSASVTAIPSGANTVSPSASASPSDSASPSGAPAESASPSGEPERPAEITIPAGGSAIFLAGSNREGIQVNGLDRDLVPGKSVNLVFEFEHNGERQELHAAAPVGLPLSPAPRGSAGHDEISGGH</sequence>
<keyword evidence="2" id="KW-0732">Signal</keyword>
<proteinExistence type="predicted"/>
<dbReference type="PROSITE" id="PS51318">
    <property type="entry name" value="TAT"/>
    <property type="match status" value="1"/>
</dbReference>
<reference evidence="4" key="1">
    <citation type="submission" date="2016-10" db="EMBL/GenBank/DDBJ databases">
        <authorList>
            <person name="Varghese N."/>
            <person name="Submissions S."/>
        </authorList>
    </citation>
    <scope>NUCLEOTIDE SEQUENCE [LARGE SCALE GENOMIC DNA]</scope>
    <source>
        <strain evidence="4">DSM 45245</strain>
    </source>
</reference>
<dbReference type="Proteomes" id="UP000242415">
    <property type="component" value="Unassembled WGS sequence"/>
</dbReference>
<gene>
    <name evidence="3" type="ORF">SAMN05444365_101710</name>
</gene>
<feature type="compositionally biased region" description="Low complexity" evidence="1">
    <location>
        <begin position="120"/>
        <end position="134"/>
    </location>
</feature>
<feature type="chain" id="PRO_5038369265" description="Copper(I)-binding protein" evidence="2">
    <location>
        <begin position="27"/>
        <end position="254"/>
    </location>
</feature>
<accession>A0A1H3H970</accession>
<feature type="compositionally biased region" description="Low complexity" evidence="1">
    <location>
        <begin position="145"/>
        <end position="170"/>
    </location>
</feature>
<feature type="compositionally biased region" description="Basic and acidic residues" evidence="1">
    <location>
        <begin position="245"/>
        <end position="254"/>
    </location>
</feature>
<dbReference type="RefSeq" id="WP_139307145.1">
    <property type="nucleotide sequence ID" value="NZ_FNPH01000001.1"/>
</dbReference>
<feature type="region of interest" description="Disordered" evidence="1">
    <location>
        <begin position="233"/>
        <end position="254"/>
    </location>
</feature>
<evidence type="ECO:0000256" key="1">
    <source>
        <dbReference type="SAM" id="MobiDB-lite"/>
    </source>
</evidence>
<evidence type="ECO:0000313" key="4">
    <source>
        <dbReference type="Proteomes" id="UP000242415"/>
    </source>
</evidence>
<feature type="signal peptide" evidence="2">
    <location>
        <begin position="1"/>
        <end position="26"/>
    </location>
</feature>
<evidence type="ECO:0008006" key="5">
    <source>
        <dbReference type="Google" id="ProtNLM"/>
    </source>
</evidence>
<dbReference type="PROSITE" id="PS51257">
    <property type="entry name" value="PROKAR_LIPOPROTEIN"/>
    <property type="match status" value="1"/>
</dbReference>
<dbReference type="InterPro" id="IPR006311">
    <property type="entry name" value="TAT_signal"/>
</dbReference>
<evidence type="ECO:0000313" key="3">
    <source>
        <dbReference type="EMBL" id="SDY11324.1"/>
    </source>
</evidence>
<dbReference type="AlphaFoldDB" id="A0A1H3H970"/>